<proteinExistence type="predicted"/>
<feature type="compositionally biased region" description="Basic and acidic residues" evidence="1">
    <location>
        <begin position="78"/>
        <end position="100"/>
    </location>
</feature>
<dbReference type="RefSeq" id="WP_244785926.1">
    <property type="nucleotide sequence ID" value="NZ_CP091508.1"/>
</dbReference>
<evidence type="ECO:0008006" key="4">
    <source>
        <dbReference type="Google" id="ProtNLM"/>
    </source>
</evidence>
<reference evidence="2 3" key="1">
    <citation type="journal article" date="2022" name="Res Sq">
        <title>Evolution of multicellular longitudinally dividing oral cavity symbionts (Neisseriaceae).</title>
        <authorList>
            <person name="Nyongesa S."/>
            <person name="Weber P."/>
            <person name="Bernet E."/>
            <person name="Pullido F."/>
            <person name="Nieckarz M."/>
            <person name="Delaby M."/>
            <person name="Nieves C."/>
            <person name="Viehboeck T."/>
            <person name="Krause N."/>
            <person name="Rivera-Millot A."/>
            <person name="Nakamura A."/>
            <person name="Vischer N."/>
            <person name="VanNieuwenhze M."/>
            <person name="Brun Y."/>
            <person name="Cava F."/>
            <person name="Bulgheresi S."/>
            <person name="Veyrier F."/>
        </authorList>
    </citation>
    <scope>NUCLEOTIDE SEQUENCE [LARGE SCALE GENOMIC DNA]</scope>
    <source>
        <strain evidence="2 3">CCUG 63373m</strain>
    </source>
</reference>
<gene>
    <name evidence="2" type="ORF">LVJ83_02315</name>
</gene>
<name>A0ABY4DWA6_9NEIS</name>
<dbReference type="Proteomes" id="UP000829817">
    <property type="component" value="Chromosome"/>
</dbReference>
<evidence type="ECO:0000256" key="1">
    <source>
        <dbReference type="SAM" id="MobiDB-lite"/>
    </source>
</evidence>
<sequence>MKWLFAVLVALNVMVFGGMVAGRVAEKQKAVVEPTVPLVSGTHELSLPPPLYHEHAPAASAPDWIHAESAENNNSGAEAEREQKAQEEKLAREKKARDARAGGSFEQAETASAQCSATAAVTLDEDDYHRIKGLLNKWPHAATRTVEQRRRSVEKAAAPQKNYRVLLPGSGDVMAQMDSLAAKGFTASLYNGEVSVGVVRSKSAAQVLMSRLAGAGFGGAHVREQEERAAVQTGNSLSIGRMQVLFMSVDDKEAQAIQAIVGKYGKLNRRACR</sequence>
<evidence type="ECO:0000313" key="3">
    <source>
        <dbReference type="Proteomes" id="UP000829817"/>
    </source>
</evidence>
<keyword evidence="3" id="KW-1185">Reference proteome</keyword>
<evidence type="ECO:0000313" key="2">
    <source>
        <dbReference type="EMBL" id="UOO82329.1"/>
    </source>
</evidence>
<organism evidence="2 3">
    <name type="scientific">Uruburuella testudinis</name>
    <dbReference type="NCBI Taxonomy" id="1282863"/>
    <lineage>
        <taxon>Bacteria</taxon>
        <taxon>Pseudomonadati</taxon>
        <taxon>Pseudomonadota</taxon>
        <taxon>Betaproteobacteria</taxon>
        <taxon>Neisseriales</taxon>
        <taxon>Neisseriaceae</taxon>
        <taxon>Uruburuella</taxon>
    </lineage>
</organism>
<accession>A0ABY4DWA6</accession>
<feature type="region of interest" description="Disordered" evidence="1">
    <location>
        <begin position="70"/>
        <end position="111"/>
    </location>
</feature>
<dbReference type="EMBL" id="CP091508">
    <property type="protein sequence ID" value="UOO82329.1"/>
    <property type="molecule type" value="Genomic_DNA"/>
</dbReference>
<protein>
    <recommendedName>
        <fullName evidence="4">Sporulation related protein</fullName>
    </recommendedName>
</protein>